<protein>
    <submittedName>
        <fullName evidence="1">Uncharacterized protein</fullName>
    </submittedName>
</protein>
<organism evidence="1">
    <name type="scientific">Panicum hallii</name>
    <dbReference type="NCBI Taxonomy" id="206008"/>
    <lineage>
        <taxon>Eukaryota</taxon>
        <taxon>Viridiplantae</taxon>
        <taxon>Streptophyta</taxon>
        <taxon>Embryophyta</taxon>
        <taxon>Tracheophyta</taxon>
        <taxon>Spermatophyta</taxon>
        <taxon>Magnoliopsida</taxon>
        <taxon>Liliopsida</taxon>
        <taxon>Poales</taxon>
        <taxon>Poaceae</taxon>
        <taxon>PACMAD clade</taxon>
        <taxon>Panicoideae</taxon>
        <taxon>Panicodae</taxon>
        <taxon>Paniceae</taxon>
        <taxon>Panicinae</taxon>
        <taxon>Panicum</taxon>
        <taxon>Panicum sect. Panicum</taxon>
    </lineage>
</organism>
<evidence type="ECO:0000313" key="1">
    <source>
        <dbReference type="EMBL" id="PVH34969.1"/>
    </source>
</evidence>
<reference evidence="1" key="1">
    <citation type="submission" date="2018-04" db="EMBL/GenBank/DDBJ databases">
        <title>WGS assembly of Panicum hallii.</title>
        <authorList>
            <person name="Lovell J."/>
            <person name="Jenkins J."/>
            <person name="Lowry D."/>
            <person name="Mamidi S."/>
            <person name="Sreedasyam A."/>
            <person name="Weng X."/>
            <person name="Barry K."/>
            <person name="Bonette J."/>
            <person name="Campitelli B."/>
            <person name="Daum C."/>
            <person name="Gordon S."/>
            <person name="Gould B."/>
            <person name="Lipzen A."/>
            <person name="Macqueen A."/>
            <person name="Palacio-Mejia J."/>
            <person name="Plott C."/>
            <person name="Shakirov E."/>
            <person name="Shu S."/>
            <person name="Yoshinaga Y."/>
            <person name="Zane M."/>
            <person name="Rokhsar D."/>
            <person name="Grimwood J."/>
            <person name="Schmutz J."/>
            <person name="Juenger T."/>
        </authorList>
    </citation>
    <scope>NUCLEOTIDE SEQUENCE [LARGE SCALE GENOMIC DNA]</scope>
    <source>
        <strain evidence="1">FIL2</strain>
    </source>
</reference>
<dbReference type="Proteomes" id="UP000243499">
    <property type="component" value="Chromosome 7"/>
</dbReference>
<dbReference type="AlphaFoldDB" id="A0A2T8IBC7"/>
<sequence length="82" mass="9344">MQFINAYFALLSWQEHMIERPGGTAYIENTFITGFMKRDGIDDAGLENLYPTAEISKISHDGHRVLDYLAHDMVTQINSILP</sequence>
<proteinExistence type="predicted"/>
<accession>A0A2T8IBC7</accession>
<name>A0A2T8IBC7_9POAL</name>
<dbReference type="Gramene" id="PVH34969">
    <property type="protein sequence ID" value="PVH34969"/>
    <property type="gene ID" value="PAHAL_7G077100"/>
</dbReference>
<gene>
    <name evidence="1" type="ORF">PAHAL_7G077100</name>
</gene>
<dbReference type="EMBL" id="CM008052">
    <property type="protein sequence ID" value="PVH34969.1"/>
    <property type="molecule type" value="Genomic_DNA"/>
</dbReference>